<evidence type="ECO:0000256" key="3">
    <source>
        <dbReference type="ARBA" id="ARBA00004961"/>
    </source>
</evidence>
<dbReference type="Pfam" id="PF01182">
    <property type="entry name" value="Glucosamine_iso"/>
    <property type="match status" value="1"/>
</dbReference>
<comment type="function">
    <text evidence="2 7">Hydrolysis of 6-phosphogluconolactone to 6-phosphogluconate.</text>
</comment>
<dbReference type="SUPFAM" id="SSF100950">
    <property type="entry name" value="NagB/RpiA/CoA transferase-like"/>
    <property type="match status" value="1"/>
</dbReference>
<dbReference type="PANTHER" id="PTHR11054">
    <property type="entry name" value="6-PHOSPHOGLUCONOLACTONASE"/>
    <property type="match status" value="1"/>
</dbReference>
<gene>
    <name evidence="7" type="primary">pgl</name>
    <name evidence="9" type="ORF">BJ968_000252</name>
</gene>
<feature type="domain" description="Glucosamine/galactosamine-6-phosphate isomerase" evidence="8">
    <location>
        <begin position="13"/>
        <end position="243"/>
    </location>
</feature>
<comment type="similarity">
    <text evidence="4 7">Belongs to the glucosamine/galactosamine-6-phosphate isomerase family. 6-phosphogluconolactonase subfamily.</text>
</comment>
<dbReference type="NCBIfam" id="TIGR01198">
    <property type="entry name" value="pgl"/>
    <property type="match status" value="1"/>
</dbReference>
<dbReference type="AlphaFoldDB" id="A0A7Y9DJE4"/>
<evidence type="ECO:0000313" key="10">
    <source>
        <dbReference type="Proteomes" id="UP000521922"/>
    </source>
</evidence>
<dbReference type="Gene3D" id="3.40.50.1360">
    <property type="match status" value="1"/>
</dbReference>
<dbReference type="Proteomes" id="UP000521922">
    <property type="component" value="Unassembled WGS sequence"/>
</dbReference>
<dbReference type="GO" id="GO:0006098">
    <property type="term" value="P:pentose-phosphate shunt"/>
    <property type="evidence" value="ECO:0007669"/>
    <property type="project" value="UniProtKB-UniPathway"/>
</dbReference>
<name>A0A7Y9DJE4_9ACTN</name>
<dbReference type="CDD" id="cd01400">
    <property type="entry name" value="6PGL"/>
    <property type="match status" value="1"/>
</dbReference>
<accession>A0A7Y9DJE4</accession>
<dbReference type="InterPro" id="IPR005900">
    <property type="entry name" value="6-phosphogluconolactonase_DevB"/>
</dbReference>
<organism evidence="9 10">
    <name type="scientific">Kineococcus aurantiacus</name>
    <dbReference type="NCBI Taxonomy" id="37633"/>
    <lineage>
        <taxon>Bacteria</taxon>
        <taxon>Bacillati</taxon>
        <taxon>Actinomycetota</taxon>
        <taxon>Actinomycetes</taxon>
        <taxon>Kineosporiales</taxon>
        <taxon>Kineosporiaceae</taxon>
        <taxon>Kineococcus</taxon>
    </lineage>
</organism>
<comment type="catalytic activity">
    <reaction evidence="1 7">
        <text>6-phospho-D-glucono-1,5-lactone + H2O = 6-phospho-D-gluconate + H(+)</text>
        <dbReference type="Rhea" id="RHEA:12556"/>
        <dbReference type="ChEBI" id="CHEBI:15377"/>
        <dbReference type="ChEBI" id="CHEBI:15378"/>
        <dbReference type="ChEBI" id="CHEBI:57955"/>
        <dbReference type="ChEBI" id="CHEBI:58759"/>
        <dbReference type="EC" id="3.1.1.31"/>
    </reaction>
</comment>
<proteinExistence type="inferred from homology"/>
<evidence type="ECO:0000256" key="6">
    <source>
        <dbReference type="ARBA" id="ARBA00020337"/>
    </source>
</evidence>
<dbReference type="EMBL" id="JACCBB010000001">
    <property type="protein sequence ID" value="NYD20712.1"/>
    <property type="molecule type" value="Genomic_DNA"/>
</dbReference>
<evidence type="ECO:0000259" key="8">
    <source>
        <dbReference type="Pfam" id="PF01182"/>
    </source>
</evidence>
<evidence type="ECO:0000256" key="7">
    <source>
        <dbReference type="RuleBase" id="RU365095"/>
    </source>
</evidence>
<keyword evidence="10" id="KW-1185">Reference proteome</keyword>
<dbReference type="InterPro" id="IPR006148">
    <property type="entry name" value="Glc/Gal-6P_isomerase"/>
</dbReference>
<dbReference type="InterPro" id="IPR039104">
    <property type="entry name" value="6PGL"/>
</dbReference>
<dbReference type="EC" id="3.1.1.31" evidence="5 7"/>
<dbReference type="RefSeq" id="WP_179748510.1">
    <property type="nucleotide sequence ID" value="NZ_BAAAGN010000002.1"/>
</dbReference>
<keyword evidence="7 9" id="KW-0378">Hydrolase</keyword>
<dbReference type="UniPathway" id="UPA00115">
    <property type="reaction ID" value="UER00409"/>
</dbReference>
<evidence type="ECO:0000313" key="9">
    <source>
        <dbReference type="EMBL" id="NYD20712.1"/>
    </source>
</evidence>
<protein>
    <recommendedName>
        <fullName evidence="6 7">6-phosphogluconolactonase</fullName>
        <shortName evidence="7">6PGL</shortName>
        <ecNumber evidence="5 7">3.1.1.31</ecNumber>
    </recommendedName>
</protein>
<dbReference type="GO" id="GO:0005975">
    <property type="term" value="P:carbohydrate metabolic process"/>
    <property type="evidence" value="ECO:0007669"/>
    <property type="project" value="UniProtKB-UniRule"/>
</dbReference>
<dbReference type="PANTHER" id="PTHR11054:SF0">
    <property type="entry name" value="6-PHOSPHOGLUCONOLACTONASE"/>
    <property type="match status" value="1"/>
</dbReference>
<comment type="caution">
    <text evidence="9">The sequence shown here is derived from an EMBL/GenBank/DDBJ whole genome shotgun (WGS) entry which is preliminary data.</text>
</comment>
<dbReference type="GO" id="GO:0017057">
    <property type="term" value="F:6-phosphogluconolactonase activity"/>
    <property type="evidence" value="ECO:0007669"/>
    <property type="project" value="UniProtKB-UniRule"/>
</dbReference>
<evidence type="ECO:0000256" key="2">
    <source>
        <dbReference type="ARBA" id="ARBA00002681"/>
    </source>
</evidence>
<evidence type="ECO:0000256" key="4">
    <source>
        <dbReference type="ARBA" id="ARBA00010662"/>
    </source>
</evidence>
<evidence type="ECO:0000256" key="1">
    <source>
        <dbReference type="ARBA" id="ARBA00000832"/>
    </source>
</evidence>
<comment type="pathway">
    <text evidence="3 7">Carbohydrate degradation; pentose phosphate pathway; D-ribulose 5-phosphate from D-glucose 6-phosphate (oxidative stage): step 2/3.</text>
</comment>
<sequence>MTRPGTLVVRHPSPDLLASATAGRLLAAIADAQAARGVAHVSLTGGTIGGKTLAAVASSPARDAVDWGRVHFWWSDERFLPTGDPERNATQAQEALLTALQEGPGLDLATVHYPPATDGPDGDDLDTAAARYAAELLRFGAGAEAPEFDVLLLGMGPDGHVASLFPHHPGLGRDDSSVVGVRESPKPPPLRVSFTFGAIARAREVWLVASGAEKAAAVARGVAAGDVAQTPAAGVAGTERTLWLVDEAAAADL</sequence>
<reference evidence="9 10" key="1">
    <citation type="submission" date="2020-07" db="EMBL/GenBank/DDBJ databases">
        <title>Sequencing the genomes of 1000 actinobacteria strains.</title>
        <authorList>
            <person name="Klenk H.-P."/>
        </authorList>
    </citation>
    <scope>NUCLEOTIDE SEQUENCE [LARGE SCALE GENOMIC DNA]</scope>
    <source>
        <strain evidence="9 10">DSM 7487</strain>
    </source>
</reference>
<evidence type="ECO:0000256" key="5">
    <source>
        <dbReference type="ARBA" id="ARBA00013198"/>
    </source>
</evidence>
<dbReference type="InterPro" id="IPR037171">
    <property type="entry name" value="NagB/RpiA_transferase-like"/>
</dbReference>